<dbReference type="AlphaFoldDB" id="A0A1Q8RPI9"/>
<dbReference type="OrthoDB" id="61390at2759"/>
<dbReference type="InterPro" id="IPR029063">
    <property type="entry name" value="SAM-dependent_MTases_sf"/>
</dbReference>
<evidence type="ECO:0000313" key="2">
    <source>
        <dbReference type="EMBL" id="OLN86237.1"/>
    </source>
</evidence>
<dbReference type="Gene3D" id="3.40.50.150">
    <property type="entry name" value="Vaccinia Virus protein VP39"/>
    <property type="match status" value="1"/>
</dbReference>
<reference evidence="2 3" key="1">
    <citation type="submission" date="2016-11" db="EMBL/GenBank/DDBJ databases">
        <title>Draft Genome Assembly of Colletotrichum chlorophyti a pathogen of herbaceous plants.</title>
        <authorList>
            <person name="Gan P."/>
            <person name="Narusaka M."/>
            <person name="Tsushima A."/>
            <person name="Narusaka Y."/>
            <person name="Takano Y."/>
            <person name="Shirasu K."/>
        </authorList>
    </citation>
    <scope>NUCLEOTIDE SEQUENCE [LARGE SCALE GENOMIC DNA]</scope>
    <source>
        <strain evidence="2 3">NTL11</strain>
    </source>
</reference>
<dbReference type="Proteomes" id="UP000186583">
    <property type="component" value="Unassembled WGS sequence"/>
</dbReference>
<keyword evidence="1" id="KW-0812">Transmembrane</keyword>
<feature type="transmembrane region" description="Helical" evidence="1">
    <location>
        <begin position="12"/>
        <end position="35"/>
    </location>
</feature>
<comment type="caution">
    <text evidence="2">The sequence shown here is derived from an EMBL/GenBank/DDBJ whole genome shotgun (WGS) entry which is preliminary data.</text>
</comment>
<protein>
    <submittedName>
        <fullName evidence="2">Uncharacterized protein</fullName>
    </submittedName>
</protein>
<organism evidence="2 3">
    <name type="scientific">Colletotrichum chlorophyti</name>
    <dbReference type="NCBI Taxonomy" id="708187"/>
    <lineage>
        <taxon>Eukaryota</taxon>
        <taxon>Fungi</taxon>
        <taxon>Dikarya</taxon>
        <taxon>Ascomycota</taxon>
        <taxon>Pezizomycotina</taxon>
        <taxon>Sordariomycetes</taxon>
        <taxon>Hypocreomycetidae</taxon>
        <taxon>Glomerellales</taxon>
        <taxon>Glomerellaceae</taxon>
        <taxon>Colletotrichum</taxon>
    </lineage>
</organism>
<dbReference type="SUPFAM" id="SSF53335">
    <property type="entry name" value="S-adenosyl-L-methionine-dependent methyltransferases"/>
    <property type="match status" value="1"/>
</dbReference>
<keyword evidence="1" id="KW-0472">Membrane</keyword>
<gene>
    <name evidence="2" type="ORF">CCHL11_04146</name>
</gene>
<evidence type="ECO:0000313" key="3">
    <source>
        <dbReference type="Proteomes" id="UP000186583"/>
    </source>
</evidence>
<proteinExistence type="predicted"/>
<dbReference type="STRING" id="708187.A0A1Q8RPI9"/>
<accession>A0A1Q8RPI9</accession>
<evidence type="ECO:0000256" key="1">
    <source>
        <dbReference type="SAM" id="Phobius"/>
    </source>
</evidence>
<keyword evidence="3" id="KW-1185">Reference proteome</keyword>
<sequence>MILLSNLHPSFWHGALLGLVSGLLLSILGALVLAIQIFRRQDVYDNDHWKLNVKMPFTTMWMNMGYWTAADGRPILDFEEACCALLHEVLAASGVLMTDCREAPLSQLAILDLGIGCGDQSRELAQLARRMGCDDFHYVGLTLNDSQFQLASNQVRDELQKPTATRDFIKVFRADAARPDTWGPEIDAAIKSLVDANQRGSYPWVLGLDSMYHFFPSRRPIINYAARELGASFMAFDLILNSAASLQQRLLVKLIGIAMGCPSGAFLTEREYKMQLTEAGYDERQVLFQDVTNHVFPGLVGYMKRQEQALRLFGISMAKFKVAGKVFGWFASSGVLRASIVVAHRKPKTT</sequence>
<name>A0A1Q8RPI9_9PEZI</name>
<dbReference type="EMBL" id="MPGH01000132">
    <property type="protein sequence ID" value="OLN86237.1"/>
    <property type="molecule type" value="Genomic_DNA"/>
</dbReference>
<keyword evidence="1" id="KW-1133">Transmembrane helix</keyword>